<evidence type="ECO:0000256" key="1">
    <source>
        <dbReference type="ARBA" id="ARBA00023125"/>
    </source>
</evidence>
<dbReference type="Pfam" id="PF01336">
    <property type="entry name" value="tRNA_anti-codon"/>
    <property type="match status" value="2"/>
</dbReference>
<keyword evidence="5" id="KW-1185">Reference proteome</keyword>
<gene>
    <name evidence="4" type="ORF">SAMN06264867_101181</name>
</gene>
<feature type="domain" description="OB" evidence="3">
    <location>
        <begin position="214"/>
        <end position="289"/>
    </location>
</feature>
<dbReference type="NCBIfam" id="NF005551">
    <property type="entry name" value="PRK07211.1"/>
    <property type="match status" value="1"/>
</dbReference>
<feature type="region of interest" description="Disordered" evidence="2">
    <location>
        <begin position="407"/>
        <end position="475"/>
    </location>
</feature>
<keyword evidence="1" id="KW-0238">DNA-binding</keyword>
<evidence type="ECO:0000256" key="2">
    <source>
        <dbReference type="SAM" id="MobiDB-lite"/>
    </source>
</evidence>
<proteinExistence type="predicted"/>
<sequence>MPSENATRKRAEDATGEGTETTQGQRLSAESTTLSGTRMGAIEDVYEDLETDVEFEEFAAAVEDKVEQMGGLADEETAAMLIAHELRDEEADTIADIEPGMNDVKFLGKVTSIGDVRTFERDDEDEEGRVCNVDVADASGSVRVALWDEMATAAEEELEVGQVLRVMGRPKEGYSGLEVSADKVEPDEDAEVDVQVLDTYRVEDLTLGASDVDLVGKVLDTDTVRTFDRDDGSEGRVANLTVGDETGRVRVTLWDDKADLVAEFESGEVVEVGDGYVREREGDLELHVGDRGTVDRVDEDVEYVPETTDIAELEIGETVDVAGGVIETDPKRTFDRDDGSEGQVRNVRIKDDTGEIRVALWGEKADREIELADRVVFTDVEIQDGWQDDLEASANWRSTVSVLDADGDGAGAGRSNDGPDAGAADATNGTAADAGLGAFADSPGADDEVEAATGGDGAVTDGDGTAAATADPATSDEVEFTGTVVQTGDPVVLDDGERTKSVETGASLRLGEEITVRGPERDGTIHAEDVF</sequence>
<evidence type="ECO:0000313" key="5">
    <source>
        <dbReference type="Proteomes" id="UP000319712"/>
    </source>
</evidence>
<feature type="compositionally biased region" description="Polar residues" evidence="2">
    <location>
        <begin position="26"/>
        <end position="36"/>
    </location>
</feature>
<accession>A0A521AJ27</accession>
<reference evidence="4 5" key="1">
    <citation type="submission" date="2017-05" db="EMBL/GenBank/DDBJ databases">
        <authorList>
            <person name="Varghese N."/>
            <person name="Submissions S."/>
        </authorList>
    </citation>
    <scope>NUCLEOTIDE SEQUENCE [LARGE SCALE GENOMIC DNA]</scope>
    <source>
        <strain evidence="4 5">DSM 19504</strain>
    </source>
</reference>
<feature type="compositionally biased region" description="Low complexity" evidence="2">
    <location>
        <begin position="416"/>
        <end position="438"/>
    </location>
</feature>
<feature type="compositionally biased region" description="Low complexity" evidence="2">
    <location>
        <begin position="458"/>
        <end position="471"/>
    </location>
</feature>
<feature type="region of interest" description="Disordered" evidence="2">
    <location>
        <begin position="1"/>
        <end position="39"/>
    </location>
</feature>
<protein>
    <submittedName>
        <fullName evidence="4">Replication factor A1</fullName>
    </submittedName>
</protein>
<dbReference type="SUPFAM" id="SSF50249">
    <property type="entry name" value="Nucleic acid-binding proteins"/>
    <property type="match status" value="3"/>
</dbReference>
<evidence type="ECO:0000313" key="4">
    <source>
        <dbReference type="EMBL" id="SMO34690.1"/>
    </source>
</evidence>
<feature type="domain" description="OB" evidence="3">
    <location>
        <begin position="108"/>
        <end position="186"/>
    </location>
</feature>
<name>A0A521AJ27_9EURY</name>
<dbReference type="GO" id="GO:0010212">
    <property type="term" value="P:response to ionizing radiation"/>
    <property type="evidence" value="ECO:0007669"/>
    <property type="project" value="TreeGrafter"/>
</dbReference>
<dbReference type="PANTHER" id="PTHR13356">
    <property type="entry name" value="OB FOLD NUCLEIC ACID BINDING PROTEIN-RELATED"/>
    <property type="match status" value="1"/>
</dbReference>
<dbReference type="InterPro" id="IPR004365">
    <property type="entry name" value="NA-bd_OB_tRNA"/>
</dbReference>
<dbReference type="InterPro" id="IPR051231">
    <property type="entry name" value="SOSS-B"/>
</dbReference>
<dbReference type="GO" id="GO:0000724">
    <property type="term" value="P:double-strand break repair via homologous recombination"/>
    <property type="evidence" value="ECO:0007669"/>
    <property type="project" value="TreeGrafter"/>
</dbReference>
<feature type="compositionally biased region" description="Basic and acidic residues" evidence="2">
    <location>
        <begin position="1"/>
        <end position="13"/>
    </location>
</feature>
<dbReference type="AlphaFoldDB" id="A0A521AJ27"/>
<evidence type="ECO:0000259" key="3">
    <source>
        <dbReference type="Pfam" id="PF01336"/>
    </source>
</evidence>
<dbReference type="Gene3D" id="2.40.50.140">
    <property type="entry name" value="Nucleic acid-binding proteins"/>
    <property type="match status" value="3"/>
</dbReference>
<dbReference type="InterPro" id="IPR012340">
    <property type="entry name" value="NA-bd_OB-fold"/>
</dbReference>
<dbReference type="PANTHER" id="PTHR13356:SF10">
    <property type="entry name" value="REPLICATION FACTOR-A PROTEIN 1"/>
    <property type="match status" value="1"/>
</dbReference>
<dbReference type="CDD" id="cd04491">
    <property type="entry name" value="SoSSB_OBF"/>
    <property type="match status" value="3"/>
</dbReference>
<dbReference type="GO" id="GO:0003677">
    <property type="term" value="F:DNA binding"/>
    <property type="evidence" value="ECO:0007669"/>
    <property type="project" value="UniProtKB-KW"/>
</dbReference>
<feature type="compositionally biased region" description="Low complexity" evidence="2">
    <location>
        <begin position="16"/>
        <end position="25"/>
    </location>
</feature>
<organism evidence="4 5">
    <name type="scientific">Halorubrum cibi</name>
    <dbReference type="NCBI Taxonomy" id="413815"/>
    <lineage>
        <taxon>Archaea</taxon>
        <taxon>Methanobacteriati</taxon>
        <taxon>Methanobacteriota</taxon>
        <taxon>Stenosarchaea group</taxon>
        <taxon>Halobacteria</taxon>
        <taxon>Halobacteriales</taxon>
        <taxon>Haloferacaceae</taxon>
        <taxon>Halorubrum</taxon>
    </lineage>
</organism>
<dbReference type="EMBL" id="FXTD01000001">
    <property type="protein sequence ID" value="SMO34690.1"/>
    <property type="molecule type" value="Genomic_DNA"/>
</dbReference>
<dbReference type="Proteomes" id="UP000319712">
    <property type="component" value="Unassembled WGS sequence"/>
</dbReference>